<evidence type="ECO:0000256" key="1">
    <source>
        <dbReference type="SAM" id="MobiDB-lite"/>
    </source>
</evidence>
<protein>
    <recommendedName>
        <fullName evidence="2">DUF8032 domain-containing protein</fullName>
    </recommendedName>
</protein>
<feature type="compositionally biased region" description="Basic and acidic residues" evidence="1">
    <location>
        <begin position="128"/>
        <end position="142"/>
    </location>
</feature>
<dbReference type="InterPro" id="IPR058345">
    <property type="entry name" value="DUF8032"/>
</dbReference>
<dbReference type="PANTHER" id="PTHR22949:SF0">
    <property type="entry name" value="RE27538P"/>
    <property type="match status" value="1"/>
</dbReference>
<feature type="region of interest" description="Disordered" evidence="1">
    <location>
        <begin position="173"/>
        <end position="240"/>
    </location>
</feature>
<evidence type="ECO:0000313" key="4">
    <source>
        <dbReference type="Proteomes" id="UP001648503"/>
    </source>
</evidence>
<dbReference type="Proteomes" id="UP001648503">
    <property type="component" value="Unassembled WGS sequence"/>
</dbReference>
<accession>A0ABQ8FMY0</accession>
<feature type="compositionally biased region" description="Polar residues" evidence="1">
    <location>
        <begin position="173"/>
        <end position="193"/>
    </location>
</feature>
<feature type="domain" description="DUF8032" evidence="2">
    <location>
        <begin position="28"/>
        <end position="121"/>
    </location>
</feature>
<reference evidence="3 4" key="1">
    <citation type="submission" date="2021-02" db="EMBL/GenBank/DDBJ databases">
        <title>Variation within the Batrachochytrium salamandrivorans European outbreak.</title>
        <authorList>
            <person name="Kelly M."/>
            <person name="Pasmans F."/>
            <person name="Shea T.P."/>
            <person name="Munoz J.F."/>
            <person name="Carranza S."/>
            <person name="Cuomo C.A."/>
            <person name="Martel A."/>
        </authorList>
    </citation>
    <scope>NUCLEOTIDE SEQUENCE [LARGE SCALE GENOMIC DNA]</scope>
    <source>
        <strain evidence="3 4">AMFP18/2</strain>
    </source>
</reference>
<dbReference type="Pfam" id="PF26087">
    <property type="entry name" value="DUF8032"/>
    <property type="match status" value="2"/>
</dbReference>
<keyword evidence="4" id="KW-1185">Reference proteome</keyword>
<name>A0ABQ8FMY0_9FUNG</name>
<dbReference type="EMBL" id="JAFCIX010000022">
    <property type="protein sequence ID" value="KAH6601019.1"/>
    <property type="molecule type" value="Genomic_DNA"/>
</dbReference>
<feature type="region of interest" description="Disordered" evidence="1">
    <location>
        <begin position="128"/>
        <end position="158"/>
    </location>
</feature>
<dbReference type="PANTHER" id="PTHR22949">
    <property type="entry name" value="WHITE COLLAR 2 PROTEIN WC2"/>
    <property type="match status" value="1"/>
</dbReference>
<evidence type="ECO:0000259" key="2">
    <source>
        <dbReference type="Pfam" id="PF26087"/>
    </source>
</evidence>
<organism evidence="3 4">
    <name type="scientific">Batrachochytrium salamandrivorans</name>
    <dbReference type="NCBI Taxonomy" id="1357716"/>
    <lineage>
        <taxon>Eukaryota</taxon>
        <taxon>Fungi</taxon>
        <taxon>Fungi incertae sedis</taxon>
        <taxon>Chytridiomycota</taxon>
        <taxon>Chytridiomycota incertae sedis</taxon>
        <taxon>Chytridiomycetes</taxon>
        <taxon>Rhizophydiales</taxon>
        <taxon>Rhizophydiales incertae sedis</taxon>
        <taxon>Batrachochytrium</taxon>
    </lineage>
</organism>
<evidence type="ECO:0000313" key="3">
    <source>
        <dbReference type="EMBL" id="KAH6601019.1"/>
    </source>
</evidence>
<sequence>MSGSLAFRGQRKRPLTIPNALETIHGVEWLTFTYTSRGMGTQYTVRIDIDSVDETDLTAEFRVTNSVYPRANVVQEEYAGNRWQYESTVNEIGWRLAFLNEELIAKRGLLQRAVDSFRNRFPDMKSRRVARVEKHETIERRSTNRRGPPDPPLPHKSPPILVEALLTRSALPSSLQSTQEKSYSVPSDSNPHIVTNDHDEDSSVQDTIPPRKRIRKTTPAAQSLPSSLPPSSQPQFSKLHPPKLKTLMVDTIRDSAPWRLEVRIDHSVMTSTPSLHFRNHYRLFTNISSKVPAVTLLRVRRDRELLCNDIAWRLAFLNPESLGRSRTLLQRAVDIYLELYGDVAYRSRAALRVIQEASHI</sequence>
<comment type="caution">
    <text evidence="3">The sequence shown here is derived from an EMBL/GenBank/DDBJ whole genome shotgun (WGS) entry which is preliminary data.</text>
</comment>
<gene>
    <name evidence="3" type="ORF">BASA50_001914</name>
</gene>
<feature type="domain" description="DUF8032" evidence="2">
    <location>
        <begin position="251"/>
        <end position="336"/>
    </location>
</feature>
<proteinExistence type="predicted"/>